<evidence type="ECO:0000256" key="2">
    <source>
        <dbReference type="SAM" id="SignalP"/>
    </source>
</evidence>
<keyword evidence="1 2" id="KW-0732">Signal</keyword>
<name>A0ABW2KYM3_9PROT</name>
<dbReference type="Gene3D" id="3.40.190.10">
    <property type="entry name" value="Periplasmic binding protein-like II"/>
    <property type="match status" value="2"/>
</dbReference>
<feature type="signal peptide" evidence="2">
    <location>
        <begin position="1"/>
        <end position="25"/>
    </location>
</feature>
<dbReference type="SUPFAM" id="SSF53850">
    <property type="entry name" value="Periplasmic binding protein-like II"/>
    <property type="match status" value="1"/>
</dbReference>
<evidence type="ECO:0000313" key="4">
    <source>
        <dbReference type="EMBL" id="MFC7334228.1"/>
    </source>
</evidence>
<dbReference type="Proteomes" id="UP001596456">
    <property type="component" value="Unassembled WGS sequence"/>
</dbReference>
<accession>A0ABW2KYM3</accession>
<feature type="domain" description="Solute-binding protein family 3/N-terminal" evidence="3">
    <location>
        <begin position="33"/>
        <end position="258"/>
    </location>
</feature>
<proteinExistence type="predicted"/>
<protein>
    <submittedName>
        <fullName evidence="4">Substrate-binding periplasmic protein</fullName>
    </submittedName>
</protein>
<dbReference type="Pfam" id="PF00497">
    <property type="entry name" value="SBP_bac_3"/>
    <property type="match status" value="1"/>
</dbReference>
<dbReference type="EMBL" id="JBHTCM010000014">
    <property type="protein sequence ID" value="MFC7334228.1"/>
    <property type="molecule type" value="Genomic_DNA"/>
</dbReference>
<comment type="caution">
    <text evidence="4">The sequence shown here is derived from an EMBL/GenBank/DDBJ whole genome shotgun (WGS) entry which is preliminary data.</text>
</comment>
<evidence type="ECO:0000313" key="5">
    <source>
        <dbReference type="Proteomes" id="UP001596456"/>
    </source>
</evidence>
<reference evidence="5" key="1">
    <citation type="journal article" date="2019" name="Int. J. Syst. Evol. Microbiol.">
        <title>The Global Catalogue of Microorganisms (GCM) 10K type strain sequencing project: providing services to taxonomists for standard genome sequencing and annotation.</title>
        <authorList>
            <consortium name="The Broad Institute Genomics Platform"/>
            <consortium name="The Broad Institute Genome Sequencing Center for Infectious Disease"/>
            <person name="Wu L."/>
            <person name="Ma J."/>
        </authorList>
    </citation>
    <scope>NUCLEOTIDE SEQUENCE [LARGE SCALE GENOMIC DNA]</scope>
    <source>
        <strain evidence="5">CGMCC 1.16275</strain>
    </source>
</reference>
<dbReference type="PANTHER" id="PTHR35936">
    <property type="entry name" value="MEMBRANE-BOUND LYTIC MUREIN TRANSGLYCOSYLASE F"/>
    <property type="match status" value="1"/>
</dbReference>
<feature type="chain" id="PRO_5046911620" evidence="2">
    <location>
        <begin position="26"/>
        <end position="260"/>
    </location>
</feature>
<dbReference type="PANTHER" id="PTHR35936:SF6">
    <property type="entry name" value="AMINO ACID ABC TRANSPORTER SUBSTRATE-BINDING PAAT FAMILY PROTEIN"/>
    <property type="match status" value="1"/>
</dbReference>
<evidence type="ECO:0000259" key="3">
    <source>
        <dbReference type="SMART" id="SM00062"/>
    </source>
</evidence>
<sequence length="260" mass="28793">MNASFPTRLAGLLIGLLLSFLPASAVRADGPCHLTFGWTSWEPYQYRMEDGRLEGIDLRLVKEATRRMGCALEWEEGPRSRLLARLREGRIDAIAGLSHTDEREAFGLYSHPYREGANVLVVRRGESGRWRCRTLEELAGLDFRLGVILGAMPSREFETMLLSGRLARVAVQVPTVETARAMLQRGRIDGYFDGALVLQRLLASGRVEGMEAHPLSLANDAYVLFSRRSVTPETVGRFDAALDAMAADGSRESIIAAPYP</sequence>
<organism evidence="4 5">
    <name type="scientific">Rhodocista pekingensis</name>
    <dbReference type="NCBI Taxonomy" id="201185"/>
    <lineage>
        <taxon>Bacteria</taxon>
        <taxon>Pseudomonadati</taxon>
        <taxon>Pseudomonadota</taxon>
        <taxon>Alphaproteobacteria</taxon>
        <taxon>Rhodospirillales</taxon>
        <taxon>Azospirillaceae</taxon>
        <taxon>Rhodocista</taxon>
    </lineage>
</organism>
<gene>
    <name evidence="4" type="ORF">ACFQPS_13760</name>
</gene>
<evidence type="ECO:0000256" key="1">
    <source>
        <dbReference type="ARBA" id="ARBA00022729"/>
    </source>
</evidence>
<dbReference type="InterPro" id="IPR001638">
    <property type="entry name" value="Solute-binding_3/MltF_N"/>
</dbReference>
<dbReference type="RefSeq" id="WP_377359794.1">
    <property type="nucleotide sequence ID" value="NZ_JBHTCM010000014.1"/>
</dbReference>
<dbReference type="SMART" id="SM00062">
    <property type="entry name" value="PBPb"/>
    <property type="match status" value="1"/>
</dbReference>
<keyword evidence="5" id="KW-1185">Reference proteome</keyword>